<name>A0A9N9ESP8_9GLOM</name>
<feature type="non-terminal residue" evidence="1">
    <location>
        <position position="53"/>
    </location>
</feature>
<reference evidence="1" key="1">
    <citation type="submission" date="2021-06" db="EMBL/GenBank/DDBJ databases">
        <authorList>
            <person name="Kallberg Y."/>
            <person name="Tangrot J."/>
            <person name="Rosling A."/>
        </authorList>
    </citation>
    <scope>NUCLEOTIDE SEQUENCE</scope>
    <source>
        <strain evidence="1">MT106</strain>
    </source>
</reference>
<protein>
    <submittedName>
        <fullName evidence="1">1540_t:CDS:1</fullName>
    </submittedName>
</protein>
<organism evidence="1 2">
    <name type="scientific">Ambispora gerdemannii</name>
    <dbReference type="NCBI Taxonomy" id="144530"/>
    <lineage>
        <taxon>Eukaryota</taxon>
        <taxon>Fungi</taxon>
        <taxon>Fungi incertae sedis</taxon>
        <taxon>Mucoromycota</taxon>
        <taxon>Glomeromycotina</taxon>
        <taxon>Glomeromycetes</taxon>
        <taxon>Archaeosporales</taxon>
        <taxon>Ambisporaceae</taxon>
        <taxon>Ambispora</taxon>
    </lineage>
</organism>
<accession>A0A9N9ESP8</accession>
<dbReference type="Proteomes" id="UP000789831">
    <property type="component" value="Unassembled WGS sequence"/>
</dbReference>
<comment type="caution">
    <text evidence="1">The sequence shown here is derived from an EMBL/GenBank/DDBJ whole genome shotgun (WGS) entry which is preliminary data.</text>
</comment>
<gene>
    <name evidence="1" type="ORF">AGERDE_LOCUS13020</name>
</gene>
<evidence type="ECO:0000313" key="1">
    <source>
        <dbReference type="EMBL" id="CAG8688662.1"/>
    </source>
</evidence>
<dbReference type="EMBL" id="CAJVPL010013442">
    <property type="protein sequence ID" value="CAG8688662.1"/>
    <property type="molecule type" value="Genomic_DNA"/>
</dbReference>
<sequence length="53" mass="6012">MPVENLEQIIREKLAIQIQTPGMPGSRVEQIIIFSTPLYENCAVVISKFTMYA</sequence>
<keyword evidence="2" id="KW-1185">Reference proteome</keyword>
<proteinExistence type="predicted"/>
<evidence type="ECO:0000313" key="2">
    <source>
        <dbReference type="Proteomes" id="UP000789831"/>
    </source>
</evidence>
<dbReference type="AlphaFoldDB" id="A0A9N9ESP8"/>